<dbReference type="RefSeq" id="WP_132123858.1">
    <property type="nucleotide sequence ID" value="NZ_SLWS01000011.1"/>
</dbReference>
<reference evidence="1 2" key="1">
    <citation type="submission" date="2019-03" db="EMBL/GenBank/DDBJ databases">
        <title>Genomic Encyclopedia of Type Strains, Phase IV (KMG-IV): sequencing the most valuable type-strain genomes for metagenomic binning, comparative biology and taxonomic classification.</title>
        <authorList>
            <person name="Goeker M."/>
        </authorList>
    </citation>
    <scope>NUCLEOTIDE SEQUENCE [LARGE SCALE GENOMIC DNA]</scope>
    <source>
        <strain evidence="1 2">DSM 45934</strain>
    </source>
</reference>
<dbReference type="SUPFAM" id="SSF48452">
    <property type="entry name" value="TPR-like"/>
    <property type="match status" value="1"/>
</dbReference>
<evidence type="ECO:0000313" key="1">
    <source>
        <dbReference type="EMBL" id="TCO52888.1"/>
    </source>
</evidence>
<dbReference type="EMBL" id="SLWS01000011">
    <property type="protein sequence ID" value="TCO52888.1"/>
    <property type="molecule type" value="Genomic_DNA"/>
</dbReference>
<name>A0A4R2J8M5_9PSEU</name>
<sequence length="218" mass="23789">MTTTARLHMLAQAALCFEQAGRPADAARCRDRAGEPVAAAELWRAAGEEAKAADCYRRAGRTGDAAACLLALGRPEDAAELWREAGRPLEAAWILAVDARQPQRTHRLVTRIKPAGRGEELRLRLTVALCAALERRPESLVTALRAVERELAEVTPASEQDKLVRWAVQAADHLGRPDLAAQVFAAAYRCRVRGVTARWREWARSALGGTAGVPERDL</sequence>
<protein>
    <recommendedName>
        <fullName evidence="3">Tetratricopeptide repeat protein</fullName>
    </recommendedName>
</protein>
<dbReference type="OrthoDB" id="4159174at2"/>
<evidence type="ECO:0000313" key="2">
    <source>
        <dbReference type="Proteomes" id="UP000295680"/>
    </source>
</evidence>
<comment type="caution">
    <text evidence="1">The sequence shown here is derived from an EMBL/GenBank/DDBJ whole genome shotgun (WGS) entry which is preliminary data.</text>
</comment>
<accession>A0A4R2J8M5</accession>
<dbReference type="InterPro" id="IPR011990">
    <property type="entry name" value="TPR-like_helical_dom_sf"/>
</dbReference>
<dbReference type="AlphaFoldDB" id="A0A4R2J8M5"/>
<proteinExistence type="predicted"/>
<dbReference type="Gene3D" id="1.25.40.10">
    <property type="entry name" value="Tetratricopeptide repeat domain"/>
    <property type="match status" value="1"/>
</dbReference>
<evidence type="ECO:0008006" key="3">
    <source>
        <dbReference type="Google" id="ProtNLM"/>
    </source>
</evidence>
<keyword evidence="2" id="KW-1185">Reference proteome</keyword>
<organism evidence="1 2">
    <name type="scientific">Actinocrispum wychmicini</name>
    <dbReference type="NCBI Taxonomy" id="1213861"/>
    <lineage>
        <taxon>Bacteria</taxon>
        <taxon>Bacillati</taxon>
        <taxon>Actinomycetota</taxon>
        <taxon>Actinomycetes</taxon>
        <taxon>Pseudonocardiales</taxon>
        <taxon>Pseudonocardiaceae</taxon>
        <taxon>Actinocrispum</taxon>
    </lineage>
</organism>
<gene>
    <name evidence="1" type="ORF">EV192_11182</name>
</gene>
<dbReference type="Proteomes" id="UP000295680">
    <property type="component" value="Unassembled WGS sequence"/>
</dbReference>